<gene>
    <name evidence="1" type="ORF">CVV64_17175</name>
</gene>
<evidence type="ECO:0000313" key="1">
    <source>
        <dbReference type="EMBL" id="PKK88816.1"/>
    </source>
</evidence>
<accession>A0A2N1PKG8</accession>
<protein>
    <submittedName>
        <fullName evidence="1">Uncharacterized protein</fullName>
    </submittedName>
</protein>
<organism evidence="1 2">
    <name type="scientific">Candidatus Wallbacteria bacterium HGW-Wallbacteria-1</name>
    <dbReference type="NCBI Taxonomy" id="2013854"/>
    <lineage>
        <taxon>Bacteria</taxon>
        <taxon>Candidatus Walliibacteriota</taxon>
    </lineage>
</organism>
<proteinExistence type="predicted"/>
<name>A0A2N1PKG8_9BACT</name>
<evidence type="ECO:0000313" key="2">
    <source>
        <dbReference type="Proteomes" id="UP000233256"/>
    </source>
</evidence>
<dbReference type="AlphaFoldDB" id="A0A2N1PKG8"/>
<dbReference type="EMBL" id="PGXC01000034">
    <property type="protein sequence ID" value="PKK88816.1"/>
    <property type="molecule type" value="Genomic_DNA"/>
</dbReference>
<comment type="caution">
    <text evidence="1">The sequence shown here is derived from an EMBL/GenBank/DDBJ whole genome shotgun (WGS) entry which is preliminary data.</text>
</comment>
<sequence>MKHSISQEKIMRTILRTQMRTEVKTENQNCSLCVLALLVFFGIALFMSVNSTYAIAASTEGSLTDSAVKSASELLGPINAAHDSKSFIMVYGTHASTADENVELKKIATDIAKFYGEESRRYELISDTDFRPSMFGADTIYLIGHLKSNSVINEYYGDHPFSFAALTETITEADKLKYGSDAVQAKTIYDAKVGDLTFQSRSGFGFIGIWPQPHQKGQSRGYTAILTGTDITSLRKCPQVFNGPTDYVLFRNNAWVLGSKWVFTLAGFYSKSNGTWNFDESMSTTAQKGRAFFAKWLGWPAAEPICPDAASSRILFTDGKMLKGKFFAADQGRYIIKITDDYRNYRKGQLVLVTGDEIASVNGAENIDLMVYRPALAAISQSAYREFSSDLEEFSLSVDTSRNDSGRILTGNYFCSTPPISDVRDLFGYRISYTMDREPGQRVHNYALKLNFPVLPGEDMGSVLSEREVRPENLVIEGNGKYRMDFNHFPGPRAFFRLNLHLPRDMEVLSMNNELRADFETVQGRTMIFEWHLDRGEGLYFNLDMARKPEK</sequence>
<reference evidence="1 2" key="1">
    <citation type="journal article" date="2017" name="ISME J.">
        <title>Potential for microbial H2 and metal transformations associated with novel bacteria and archaea in deep terrestrial subsurface sediments.</title>
        <authorList>
            <person name="Hernsdorf A.W."/>
            <person name="Amano Y."/>
            <person name="Miyakawa K."/>
            <person name="Ise K."/>
            <person name="Suzuki Y."/>
            <person name="Anantharaman K."/>
            <person name="Probst A."/>
            <person name="Burstein D."/>
            <person name="Thomas B.C."/>
            <person name="Banfield J.F."/>
        </authorList>
    </citation>
    <scope>NUCLEOTIDE SEQUENCE [LARGE SCALE GENOMIC DNA]</scope>
    <source>
        <strain evidence="1">HGW-Wallbacteria-1</strain>
    </source>
</reference>
<dbReference type="Proteomes" id="UP000233256">
    <property type="component" value="Unassembled WGS sequence"/>
</dbReference>